<sequence>MSCSEQLMTALDSLDRAFAAEDPFPVTGCTFCYSEQDFAELSGPLHLITDDLVSSVAAEVPDHWEDFPRLYRRLVPRIIRLLVTGRLHVGEELIASRLNQAGWATWDLPLTEALRGVWSTWWQSTLQTHPSPVPVRDALSVIAVSTDNLRPWLDTWTATNTPAADAHLADLVTDVMYKFEITDLRMGFYEEYDATAELLGWLLTDVRDRVIDTRLDDPFLHEHLQATAQRHD</sequence>
<accession>A0ABS2I1P6</accession>
<protein>
    <submittedName>
        <fullName evidence="1">Uncharacterized protein</fullName>
    </submittedName>
</protein>
<proteinExistence type="predicted"/>
<dbReference type="EMBL" id="JAFEUF010000086">
    <property type="protein sequence ID" value="MBM7055728.1"/>
    <property type="molecule type" value="Genomic_DNA"/>
</dbReference>
<evidence type="ECO:0000313" key="1">
    <source>
        <dbReference type="EMBL" id="MBM7055728.1"/>
    </source>
</evidence>
<organism evidence="1 2">
    <name type="scientific">Streptomyces durocortorensis</name>
    <dbReference type="NCBI Taxonomy" id="2811104"/>
    <lineage>
        <taxon>Bacteria</taxon>
        <taxon>Bacillati</taxon>
        <taxon>Actinomycetota</taxon>
        <taxon>Actinomycetes</taxon>
        <taxon>Kitasatosporales</taxon>
        <taxon>Streptomycetaceae</taxon>
        <taxon>Streptomyces</taxon>
    </lineage>
</organism>
<dbReference type="RefSeq" id="WP_205084011.1">
    <property type="nucleotide sequence ID" value="NZ_JAFEUF010000086.1"/>
</dbReference>
<reference evidence="1 2" key="1">
    <citation type="submission" date="2021-02" db="EMBL/GenBank/DDBJ databases">
        <title>Genome Streptomyces sp. RHZ10.</title>
        <authorList>
            <person name="Besaury L."/>
        </authorList>
    </citation>
    <scope>NUCLEOTIDE SEQUENCE [LARGE SCALE GENOMIC DNA]</scope>
    <source>
        <strain evidence="1 2">RHZ10</strain>
    </source>
</reference>
<evidence type="ECO:0000313" key="2">
    <source>
        <dbReference type="Proteomes" id="UP000712045"/>
    </source>
</evidence>
<keyword evidence="2" id="KW-1185">Reference proteome</keyword>
<name>A0ABS2I1P6_9ACTN</name>
<comment type="caution">
    <text evidence="1">The sequence shown here is derived from an EMBL/GenBank/DDBJ whole genome shotgun (WGS) entry which is preliminary data.</text>
</comment>
<dbReference type="Proteomes" id="UP000712045">
    <property type="component" value="Unassembled WGS sequence"/>
</dbReference>
<gene>
    <name evidence="1" type="ORF">JS521_18105</name>
</gene>